<dbReference type="FunFam" id="3.20.20.70:FF:000096">
    <property type="entry name" value="Thiamine-phosphate synthase"/>
    <property type="match status" value="1"/>
</dbReference>
<dbReference type="EC" id="2.5.1.3" evidence="3"/>
<gene>
    <name evidence="12" type="ORF">S03H2_21062</name>
</gene>
<evidence type="ECO:0000256" key="9">
    <source>
        <dbReference type="ARBA" id="ARBA00047851"/>
    </source>
</evidence>
<dbReference type="PANTHER" id="PTHR20857:SF15">
    <property type="entry name" value="THIAMINE-PHOSPHATE SYNTHASE"/>
    <property type="match status" value="1"/>
</dbReference>
<comment type="cofactor">
    <cofactor evidence="1">
        <name>Mg(2+)</name>
        <dbReference type="ChEBI" id="CHEBI:18420"/>
    </cofactor>
</comment>
<comment type="catalytic activity">
    <reaction evidence="10">
        <text>2-[(2R,5Z)-2-carboxy-4-methylthiazol-5(2H)-ylidene]ethyl phosphate + 4-amino-2-methyl-5-(diphosphooxymethyl)pyrimidine + 2 H(+) = thiamine phosphate + CO2 + diphosphate</text>
        <dbReference type="Rhea" id="RHEA:47844"/>
        <dbReference type="ChEBI" id="CHEBI:15378"/>
        <dbReference type="ChEBI" id="CHEBI:16526"/>
        <dbReference type="ChEBI" id="CHEBI:33019"/>
        <dbReference type="ChEBI" id="CHEBI:37575"/>
        <dbReference type="ChEBI" id="CHEBI:57841"/>
        <dbReference type="ChEBI" id="CHEBI:62899"/>
        <dbReference type="EC" id="2.5.1.3"/>
    </reaction>
</comment>
<dbReference type="Gene3D" id="3.20.20.70">
    <property type="entry name" value="Aldolase class I"/>
    <property type="match status" value="1"/>
</dbReference>
<dbReference type="GO" id="GO:0005737">
    <property type="term" value="C:cytoplasm"/>
    <property type="evidence" value="ECO:0007669"/>
    <property type="project" value="TreeGrafter"/>
</dbReference>
<dbReference type="GO" id="GO:0009228">
    <property type="term" value="P:thiamine biosynthetic process"/>
    <property type="evidence" value="ECO:0007669"/>
    <property type="project" value="UniProtKB-KW"/>
</dbReference>
<dbReference type="GO" id="GO:0009229">
    <property type="term" value="P:thiamine diphosphate biosynthetic process"/>
    <property type="evidence" value="ECO:0007669"/>
    <property type="project" value="UniProtKB-UniPathway"/>
</dbReference>
<feature type="non-terminal residue" evidence="12">
    <location>
        <position position="1"/>
    </location>
</feature>
<comment type="catalytic activity">
    <reaction evidence="8">
        <text>4-methyl-5-(2-phosphooxyethyl)-thiazole + 4-amino-2-methyl-5-(diphosphooxymethyl)pyrimidine + H(+) = thiamine phosphate + diphosphate</text>
        <dbReference type="Rhea" id="RHEA:22328"/>
        <dbReference type="ChEBI" id="CHEBI:15378"/>
        <dbReference type="ChEBI" id="CHEBI:33019"/>
        <dbReference type="ChEBI" id="CHEBI:37575"/>
        <dbReference type="ChEBI" id="CHEBI:57841"/>
        <dbReference type="ChEBI" id="CHEBI:58296"/>
        <dbReference type="EC" id="2.5.1.3"/>
    </reaction>
</comment>
<dbReference type="GO" id="GO:0046872">
    <property type="term" value="F:metal ion binding"/>
    <property type="evidence" value="ECO:0007669"/>
    <property type="project" value="UniProtKB-KW"/>
</dbReference>
<comment type="pathway">
    <text evidence="2">Cofactor biosynthesis; thiamine diphosphate biosynthesis; thiamine phosphate from 4-amino-2-methyl-5-diphosphomethylpyrimidine and 4-methyl-5-(2-phosphoethyl)-thiazole: step 1/1.</text>
</comment>
<reference evidence="12" key="1">
    <citation type="journal article" date="2014" name="Front. Microbiol.">
        <title>High frequency of phylogenetically diverse reductive dehalogenase-homologous genes in deep subseafloor sedimentary metagenomes.</title>
        <authorList>
            <person name="Kawai M."/>
            <person name="Futagami T."/>
            <person name="Toyoda A."/>
            <person name="Takaki Y."/>
            <person name="Nishi S."/>
            <person name="Hori S."/>
            <person name="Arai W."/>
            <person name="Tsubouchi T."/>
            <person name="Morono Y."/>
            <person name="Uchiyama I."/>
            <person name="Ito T."/>
            <person name="Fujiyama A."/>
            <person name="Inagaki F."/>
            <person name="Takami H."/>
        </authorList>
    </citation>
    <scope>NUCLEOTIDE SEQUENCE</scope>
    <source>
        <strain evidence="12">Expedition CK06-06</strain>
    </source>
</reference>
<dbReference type="EMBL" id="BARU01011173">
    <property type="protein sequence ID" value="GAH42131.1"/>
    <property type="molecule type" value="Genomic_DNA"/>
</dbReference>
<evidence type="ECO:0000256" key="8">
    <source>
        <dbReference type="ARBA" id="ARBA00047334"/>
    </source>
</evidence>
<evidence type="ECO:0000256" key="5">
    <source>
        <dbReference type="ARBA" id="ARBA00022723"/>
    </source>
</evidence>
<proteinExistence type="inferred from homology"/>
<keyword evidence="6" id="KW-0460">Magnesium</keyword>
<evidence type="ECO:0000256" key="7">
    <source>
        <dbReference type="ARBA" id="ARBA00022977"/>
    </source>
</evidence>
<evidence type="ECO:0000256" key="4">
    <source>
        <dbReference type="ARBA" id="ARBA00022679"/>
    </source>
</evidence>
<dbReference type="PANTHER" id="PTHR20857">
    <property type="entry name" value="THIAMINE-PHOSPHATE PYROPHOSPHORYLASE"/>
    <property type="match status" value="1"/>
</dbReference>
<dbReference type="NCBIfam" id="TIGR00693">
    <property type="entry name" value="thiE"/>
    <property type="match status" value="1"/>
</dbReference>
<dbReference type="UniPathway" id="UPA00060">
    <property type="reaction ID" value="UER00141"/>
</dbReference>
<keyword evidence="7" id="KW-0784">Thiamine biosynthesis</keyword>
<name>X1F928_9ZZZZ</name>
<evidence type="ECO:0000256" key="3">
    <source>
        <dbReference type="ARBA" id="ARBA00012830"/>
    </source>
</evidence>
<dbReference type="AlphaFoldDB" id="X1F928"/>
<dbReference type="Pfam" id="PF02581">
    <property type="entry name" value="TMP-TENI"/>
    <property type="match status" value="1"/>
</dbReference>
<dbReference type="InterPro" id="IPR034291">
    <property type="entry name" value="TMP_synthase"/>
</dbReference>
<dbReference type="GO" id="GO:0004789">
    <property type="term" value="F:thiamine-phosphate diphosphorylase activity"/>
    <property type="evidence" value="ECO:0007669"/>
    <property type="project" value="UniProtKB-EC"/>
</dbReference>
<dbReference type="HAMAP" id="MF_00097">
    <property type="entry name" value="TMP_synthase"/>
    <property type="match status" value="1"/>
</dbReference>
<keyword evidence="4" id="KW-0808">Transferase</keyword>
<dbReference type="CDD" id="cd00564">
    <property type="entry name" value="TMP_TenI"/>
    <property type="match status" value="1"/>
</dbReference>
<comment type="catalytic activity">
    <reaction evidence="9">
        <text>2-(2-carboxy-4-methylthiazol-5-yl)ethyl phosphate + 4-amino-2-methyl-5-(diphosphooxymethyl)pyrimidine + 2 H(+) = thiamine phosphate + CO2 + diphosphate</text>
        <dbReference type="Rhea" id="RHEA:47848"/>
        <dbReference type="ChEBI" id="CHEBI:15378"/>
        <dbReference type="ChEBI" id="CHEBI:16526"/>
        <dbReference type="ChEBI" id="CHEBI:33019"/>
        <dbReference type="ChEBI" id="CHEBI:37575"/>
        <dbReference type="ChEBI" id="CHEBI:57841"/>
        <dbReference type="ChEBI" id="CHEBI:62890"/>
        <dbReference type="EC" id="2.5.1.3"/>
    </reaction>
</comment>
<organism evidence="12">
    <name type="scientific">marine sediment metagenome</name>
    <dbReference type="NCBI Taxonomy" id="412755"/>
    <lineage>
        <taxon>unclassified sequences</taxon>
        <taxon>metagenomes</taxon>
        <taxon>ecological metagenomes</taxon>
    </lineage>
</organism>
<evidence type="ECO:0000256" key="1">
    <source>
        <dbReference type="ARBA" id="ARBA00001946"/>
    </source>
</evidence>
<evidence type="ECO:0000256" key="2">
    <source>
        <dbReference type="ARBA" id="ARBA00005165"/>
    </source>
</evidence>
<feature type="domain" description="Thiamine phosphate synthase/TenI" evidence="11">
    <location>
        <begin position="4"/>
        <end position="179"/>
    </location>
</feature>
<evidence type="ECO:0000259" key="11">
    <source>
        <dbReference type="Pfam" id="PF02581"/>
    </source>
</evidence>
<evidence type="ECO:0000256" key="10">
    <source>
        <dbReference type="ARBA" id="ARBA00047883"/>
    </source>
</evidence>
<dbReference type="InterPro" id="IPR036206">
    <property type="entry name" value="ThiamineP_synth_sf"/>
</dbReference>
<sequence length="201" mass="20276">YLLVASDVVPGSVLQMARAAIAGGVDAIQLREKSGPDARILALAAELRELTDETGKMLIINDRADIAAIVGADGVHVGQDDLPIAETRRLLRPGAIVGRSTHSLAQAKTAVQEGADYIGVGPIFETDTKDAGPPPGTDLLKQIIPEVSIPVAAIGGINADNAGGIAAAGCKCVAVCSALCAAADPKAAAAAIKAKLISDSR</sequence>
<protein>
    <recommendedName>
        <fullName evidence="3">thiamine phosphate synthase</fullName>
        <ecNumber evidence="3">2.5.1.3</ecNumber>
    </recommendedName>
</protein>
<accession>X1F928</accession>
<dbReference type="InterPro" id="IPR022998">
    <property type="entry name" value="ThiamineP_synth_TenI"/>
</dbReference>
<evidence type="ECO:0000313" key="12">
    <source>
        <dbReference type="EMBL" id="GAH42131.1"/>
    </source>
</evidence>
<evidence type="ECO:0000256" key="6">
    <source>
        <dbReference type="ARBA" id="ARBA00022842"/>
    </source>
</evidence>
<comment type="caution">
    <text evidence="12">The sequence shown here is derived from an EMBL/GenBank/DDBJ whole genome shotgun (WGS) entry which is preliminary data.</text>
</comment>
<keyword evidence="5" id="KW-0479">Metal-binding</keyword>
<dbReference type="InterPro" id="IPR013785">
    <property type="entry name" value="Aldolase_TIM"/>
</dbReference>
<dbReference type="SUPFAM" id="SSF51391">
    <property type="entry name" value="Thiamin phosphate synthase"/>
    <property type="match status" value="1"/>
</dbReference>